<evidence type="ECO:0000256" key="1">
    <source>
        <dbReference type="SAM" id="SignalP"/>
    </source>
</evidence>
<sequence length="195" mass="22635">MKNIFLLLLFIPLSGYAQTEELKQRTALFLSEQEGKFKVKELNGSEPDYGVLLETQFIHHEYYQLKQLEKELNDLGNLIRPKYDLSTFAYQDEQELMYALKFWFKEFIGGKRVTPGRDYRTVDHVDPAIIIVDKTNITLLTLSCYATDVEEFRAWRSSMLGVFGSPSAMVIEIGCNGPIEWTKNAPDPKDPIWRR</sequence>
<evidence type="ECO:0008006" key="4">
    <source>
        <dbReference type="Google" id="ProtNLM"/>
    </source>
</evidence>
<protein>
    <recommendedName>
        <fullName evidence="4">Secreted protein</fullName>
    </recommendedName>
</protein>
<dbReference type="EMBL" id="FQ032809">
    <property type="protein sequence ID" value="CBL87143.1"/>
    <property type="molecule type" value="Genomic_DNA"/>
</dbReference>
<evidence type="ECO:0000313" key="3">
    <source>
        <dbReference type="EMBL" id="CBL87143.1"/>
    </source>
</evidence>
<feature type="signal peptide" evidence="1">
    <location>
        <begin position="1"/>
        <end position="17"/>
    </location>
</feature>
<gene>
    <name evidence="3" type="ORF">S3_825_0017</name>
    <name evidence="2" type="ORF">S3_979_0024</name>
</gene>
<reference evidence="2" key="1">
    <citation type="submission" date="2010-04" db="EMBL/GenBank/DDBJ databases">
        <authorList>
            <person name="Genoscope - CEA"/>
        </authorList>
    </citation>
    <scope>NUCLEOTIDE SEQUENCE</scope>
</reference>
<proteinExistence type="predicted"/>
<accession>F4MLL3</accession>
<organism evidence="2">
    <name type="scientific">uncultured Flavobacteriia bacterium</name>
    <dbReference type="NCBI Taxonomy" id="212695"/>
    <lineage>
        <taxon>Bacteria</taxon>
        <taxon>Pseudomonadati</taxon>
        <taxon>Bacteroidota</taxon>
        <taxon>Flavobacteriia</taxon>
        <taxon>environmental samples</taxon>
    </lineage>
</organism>
<feature type="chain" id="PRO_5010831880" description="Secreted protein" evidence="1">
    <location>
        <begin position="18"/>
        <end position="195"/>
    </location>
</feature>
<keyword evidence="1" id="KW-0732">Signal</keyword>
<dbReference type="EMBL" id="FQ032803">
    <property type="protein sequence ID" value="CBL80574.1"/>
    <property type="molecule type" value="Genomic_DNA"/>
</dbReference>
<evidence type="ECO:0000313" key="2">
    <source>
        <dbReference type="EMBL" id="CBL80574.1"/>
    </source>
</evidence>
<dbReference type="AlphaFoldDB" id="F4MLL3"/>
<name>F4MLL3_9BACT</name>
<reference evidence="2" key="2">
    <citation type="journal article" date="2012" name="Environ. Microbiol.">
        <title>Genomic content of uncultured Bacteroidetes from contrasting oceanic provinces in the North Atlantic Ocean.</title>
        <authorList>
            <person name="Gomez-Pereira P.R."/>
            <person name="Schuler M."/>
            <person name="Fuchs B.M."/>
            <person name="Bennke C."/>
            <person name="Teeling H."/>
            <person name="Waldmann J."/>
            <person name="Richter M."/>
            <person name="Barbe V."/>
            <person name="Bataille E."/>
            <person name="Glockner F.O."/>
            <person name="Amann R."/>
        </authorList>
    </citation>
    <scope>NUCLEOTIDE SEQUENCE</scope>
</reference>